<name>A0ABY7JWH1_9ACTN</name>
<feature type="domain" description="Pyruvate:ferredoxin oxidoreductase core" evidence="3">
    <location>
        <begin position="249"/>
        <end position="333"/>
    </location>
</feature>
<dbReference type="Pfam" id="PF17147">
    <property type="entry name" value="PFOR_II"/>
    <property type="match status" value="1"/>
</dbReference>
<dbReference type="PANTHER" id="PTHR43088:SF1">
    <property type="entry name" value="SUBUNIT OF PYRUVATE:FLAVODOXIN OXIDOREDUCTASE"/>
    <property type="match status" value="1"/>
</dbReference>
<keyword evidence="5" id="KW-1185">Reference proteome</keyword>
<accession>A0ABY7JWH1</accession>
<dbReference type="InterPro" id="IPR033412">
    <property type="entry name" value="PFOR_II"/>
</dbReference>
<dbReference type="InterPro" id="IPR029061">
    <property type="entry name" value="THDP-binding"/>
</dbReference>
<organism evidence="4 5">
    <name type="scientific">Jatrophihabitans cynanchi</name>
    <dbReference type="NCBI Taxonomy" id="2944128"/>
    <lineage>
        <taxon>Bacteria</taxon>
        <taxon>Bacillati</taxon>
        <taxon>Actinomycetota</taxon>
        <taxon>Actinomycetes</taxon>
        <taxon>Jatrophihabitantales</taxon>
        <taxon>Jatrophihabitantaceae</taxon>
        <taxon>Jatrophihabitans</taxon>
    </lineage>
</organism>
<evidence type="ECO:0000313" key="4">
    <source>
        <dbReference type="EMBL" id="WAX56330.1"/>
    </source>
</evidence>
<evidence type="ECO:0000259" key="2">
    <source>
        <dbReference type="Pfam" id="PF01855"/>
    </source>
</evidence>
<reference evidence="4" key="1">
    <citation type="submission" date="2022-05" db="EMBL/GenBank/DDBJ databases">
        <title>Jatrophihabitans sp. SB3-54 whole genome sequence.</title>
        <authorList>
            <person name="Suh M.K."/>
            <person name="Eom M.K."/>
            <person name="Kim J.S."/>
            <person name="Kim H.S."/>
            <person name="Do H.E."/>
            <person name="Shin Y.K."/>
            <person name="Lee J.-S."/>
        </authorList>
    </citation>
    <scope>NUCLEOTIDE SEQUENCE</scope>
    <source>
        <strain evidence="4">SB3-54</strain>
    </source>
</reference>
<sequence>MTATQAPRLQLLDGGAAITASALAAGCRFFAGYPMSPFTGLLESMSRELPEVGGVCMNAESEIEAVNMALGASAAGTRAATGSCGQGIALMQEAVAEMALNETPMVLFNMARNQQDYFQCTRGGGWGDYRTITLAPKDVPEAVEHTQLLFHLAEKYRAPVIMYGDPILAQTQVGVEIRELDFGPLPPKDWALDGSTGGSGRSRQIWTWAMGKTTDPGLGPDGQWRMIAEKFAAIEAVEQRSESYLVEDAETVVVAFGTAALFAAHVVDELRAQGHLVGLFRPITLWPFPATALEAATRSARRVLVFELNAGQMLDDVRQYVYDRDTVRFIGGVSIHDSGMSFGPLLDAAPIKERILAELDRPSTQEVAP</sequence>
<dbReference type="InterPro" id="IPR002880">
    <property type="entry name" value="Pyrv_Fd/Flavodoxin_OxRdtase_N"/>
</dbReference>
<dbReference type="PANTHER" id="PTHR43088">
    <property type="entry name" value="SUBUNIT OF PYRUVATE:FLAVODOXIN OXIDOREDUCTASE-RELATED"/>
    <property type="match status" value="1"/>
</dbReference>
<dbReference type="Pfam" id="PF01855">
    <property type="entry name" value="POR_N"/>
    <property type="match status" value="1"/>
</dbReference>
<evidence type="ECO:0000256" key="1">
    <source>
        <dbReference type="ARBA" id="ARBA00023002"/>
    </source>
</evidence>
<dbReference type="Proteomes" id="UP001164693">
    <property type="component" value="Chromosome"/>
</dbReference>
<feature type="domain" description="Pyruvate flavodoxin/ferredoxin oxidoreductase pyrimidine binding" evidence="2">
    <location>
        <begin position="22"/>
        <end position="181"/>
    </location>
</feature>
<dbReference type="Gene3D" id="3.40.50.970">
    <property type="match status" value="1"/>
</dbReference>
<dbReference type="EMBL" id="CP097463">
    <property type="protein sequence ID" value="WAX56330.1"/>
    <property type="molecule type" value="Genomic_DNA"/>
</dbReference>
<dbReference type="SUPFAM" id="SSF52922">
    <property type="entry name" value="TK C-terminal domain-like"/>
    <property type="match status" value="1"/>
</dbReference>
<dbReference type="CDD" id="cd07034">
    <property type="entry name" value="TPP_PYR_PFOR_IOR-alpha_like"/>
    <property type="match status" value="1"/>
</dbReference>
<dbReference type="RefSeq" id="WP_269442862.1">
    <property type="nucleotide sequence ID" value="NZ_CP097463.1"/>
</dbReference>
<keyword evidence="1" id="KW-0560">Oxidoreductase</keyword>
<evidence type="ECO:0000313" key="5">
    <source>
        <dbReference type="Proteomes" id="UP001164693"/>
    </source>
</evidence>
<evidence type="ECO:0008006" key="6">
    <source>
        <dbReference type="Google" id="ProtNLM"/>
    </source>
</evidence>
<dbReference type="InterPro" id="IPR009014">
    <property type="entry name" value="Transketo_C/PFOR_II"/>
</dbReference>
<dbReference type="Gene3D" id="3.40.50.920">
    <property type="match status" value="1"/>
</dbReference>
<evidence type="ECO:0000259" key="3">
    <source>
        <dbReference type="Pfam" id="PF17147"/>
    </source>
</evidence>
<protein>
    <recommendedName>
        <fullName evidence="6">2-oxoglutarate ferredoxin oxidoreductase subunit alpha</fullName>
    </recommendedName>
</protein>
<dbReference type="SUPFAM" id="SSF52518">
    <property type="entry name" value="Thiamin diphosphate-binding fold (THDP-binding)"/>
    <property type="match status" value="1"/>
</dbReference>
<proteinExistence type="predicted"/>
<gene>
    <name evidence="4" type="ORF">M6B22_17575</name>
</gene>
<dbReference type="InterPro" id="IPR052368">
    <property type="entry name" value="2-oxoacid_oxidoreductase"/>
</dbReference>